<dbReference type="SMART" id="SM00175">
    <property type="entry name" value="RAB"/>
    <property type="match status" value="1"/>
</dbReference>
<evidence type="ECO:0000256" key="3">
    <source>
        <dbReference type="SAM" id="MobiDB-lite"/>
    </source>
</evidence>
<dbReference type="PRINTS" id="PR00449">
    <property type="entry name" value="RASTRNSFRMNG"/>
</dbReference>
<dbReference type="GO" id="GO:0005525">
    <property type="term" value="F:GTP binding"/>
    <property type="evidence" value="ECO:0007669"/>
    <property type="project" value="UniProtKB-KW"/>
</dbReference>
<dbReference type="GO" id="GO:0007264">
    <property type="term" value="P:small GTPase-mediated signal transduction"/>
    <property type="evidence" value="ECO:0007669"/>
    <property type="project" value="InterPro"/>
</dbReference>
<dbReference type="AlphaFoldDB" id="A0AAV7ZJG3"/>
<sequence length="280" mass="32813">MSSLKLLLVGDKSVGKRNLIITYTAHVFVGENVPMSFESCKAKVTINKEDLDLQLTSSAILTSKKFPEADCVVMCFAVDSYDSFESLEVKWYDVMKEHFPNTTLALLGTKTDLREDEERLEELELEDDSPIAWKEIEKLAKKLKIDNFYECSSKSGKGLSKFFEDLVKTTLHNKKNKKEIKKENVNEKEIEKEEEEEKEIKKEQKEEKLKTSIKLNLEYDPKIKINLTYEDENEEEVQKEKENENEKEEKKENEKKVKKEKEKQVQKEKEIQKVVKTKEN</sequence>
<dbReference type="InterPro" id="IPR001806">
    <property type="entry name" value="Small_GTPase"/>
</dbReference>
<dbReference type="Proteomes" id="UP001146793">
    <property type="component" value="Unassembled WGS sequence"/>
</dbReference>
<organism evidence="4 5">
    <name type="scientific">Anaeramoeba flamelloides</name>
    <dbReference type="NCBI Taxonomy" id="1746091"/>
    <lineage>
        <taxon>Eukaryota</taxon>
        <taxon>Metamonada</taxon>
        <taxon>Anaeramoebidae</taxon>
        <taxon>Anaeramoeba</taxon>
    </lineage>
</organism>
<proteinExistence type="predicted"/>
<evidence type="ECO:0000313" key="4">
    <source>
        <dbReference type="EMBL" id="KAJ3442109.1"/>
    </source>
</evidence>
<feature type="compositionally biased region" description="Basic and acidic residues" evidence="3">
    <location>
        <begin position="236"/>
        <end position="280"/>
    </location>
</feature>
<name>A0AAV7ZJG3_9EUKA</name>
<evidence type="ECO:0000256" key="1">
    <source>
        <dbReference type="ARBA" id="ARBA00022741"/>
    </source>
</evidence>
<dbReference type="GO" id="GO:0003924">
    <property type="term" value="F:GTPase activity"/>
    <property type="evidence" value="ECO:0007669"/>
    <property type="project" value="InterPro"/>
</dbReference>
<dbReference type="PANTHER" id="PTHR24072">
    <property type="entry name" value="RHO FAMILY GTPASE"/>
    <property type="match status" value="1"/>
</dbReference>
<dbReference type="InterPro" id="IPR003578">
    <property type="entry name" value="Small_GTPase_Rho"/>
</dbReference>
<dbReference type="SUPFAM" id="SSF52540">
    <property type="entry name" value="P-loop containing nucleoside triphosphate hydrolases"/>
    <property type="match status" value="1"/>
</dbReference>
<gene>
    <name evidence="4" type="ORF">M0812_11839</name>
</gene>
<accession>A0AAV7ZJG3</accession>
<dbReference type="Gene3D" id="3.40.50.300">
    <property type="entry name" value="P-loop containing nucleotide triphosphate hydrolases"/>
    <property type="match status" value="1"/>
</dbReference>
<dbReference type="EMBL" id="JANTQA010000026">
    <property type="protein sequence ID" value="KAJ3442109.1"/>
    <property type="molecule type" value="Genomic_DNA"/>
</dbReference>
<dbReference type="Pfam" id="PF00071">
    <property type="entry name" value="Ras"/>
    <property type="match status" value="1"/>
</dbReference>
<dbReference type="InterPro" id="IPR027417">
    <property type="entry name" value="P-loop_NTPase"/>
</dbReference>
<protein>
    <submittedName>
        <fullName evidence="4">Gtpase crac1b</fullName>
    </submittedName>
</protein>
<comment type="caution">
    <text evidence="4">The sequence shown here is derived from an EMBL/GenBank/DDBJ whole genome shotgun (WGS) entry which is preliminary data.</text>
</comment>
<reference evidence="4" key="1">
    <citation type="submission" date="2022-08" db="EMBL/GenBank/DDBJ databases">
        <title>Novel sulphate-reducing endosymbionts in the free-living metamonad Anaeramoeba.</title>
        <authorList>
            <person name="Jerlstrom-Hultqvist J."/>
            <person name="Cepicka I."/>
            <person name="Gallot-Lavallee L."/>
            <person name="Salas-Leiva D."/>
            <person name="Curtis B.A."/>
            <person name="Zahonova K."/>
            <person name="Pipaliya S."/>
            <person name="Dacks J."/>
            <person name="Roger A.J."/>
        </authorList>
    </citation>
    <scope>NUCLEOTIDE SEQUENCE</scope>
    <source>
        <strain evidence="4">Busselton2</strain>
    </source>
</reference>
<dbReference type="SMART" id="SM00173">
    <property type="entry name" value="RAS"/>
    <property type="match status" value="1"/>
</dbReference>
<keyword evidence="1" id="KW-0547">Nucleotide-binding</keyword>
<feature type="region of interest" description="Disordered" evidence="3">
    <location>
        <begin position="231"/>
        <end position="280"/>
    </location>
</feature>
<dbReference type="PROSITE" id="PS51421">
    <property type="entry name" value="RAS"/>
    <property type="match status" value="1"/>
</dbReference>
<keyword evidence="2" id="KW-0342">GTP-binding</keyword>
<evidence type="ECO:0000313" key="5">
    <source>
        <dbReference type="Proteomes" id="UP001146793"/>
    </source>
</evidence>
<evidence type="ECO:0000256" key="2">
    <source>
        <dbReference type="ARBA" id="ARBA00023134"/>
    </source>
</evidence>
<dbReference type="PROSITE" id="PS51419">
    <property type="entry name" value="RAB"/>
    <property type="match status" value="1"/>
</dbReference>
<feature type="region of interest" description="Disordered" evidence="3">
    <location>
        <begin position="186"/>
        <end position="209"/>
    </location>
</feature>
<feature type="compositionally biased region" description="Basic and acidic residues" evidence="3">
    <location>
        <begin position="198"/>
        <end position="209"/>
    </location>
</feature>
<dbReference type="SMART" id="SM00174">
    <property type="entry name" value="RHO"/>
    <property type="match status" value="1"/>
</dbReference>